<dbReference type="Proteomes" id="UP000638732">
    <property type="component" value="Unassembled WGS sequence"/>
</dbReference>
<dbReference type="EMBL" id="WWEO01000042">
    <property type="protein sequence ID" value="NCD69698.1"/>
    <property type="molecule type" value="Genomic_DNA"/>
</dbReference>
<feature type="transmembrane region" description="Helical" evidence="1">
    <location>
        <begin position="20"/>
        <end position="39"/>
    </location>
</feature>
<dbReference type="RefSeq" id="WP_166585686.1">
    <property type="nucleotide sequence ID" value="NZ_WWEO01000042.1"/>
</dbReference>
<keyword evidence="3" id="KW-1185">Reference proteome</keyword>
<name>A0A966DS27_9SPHI</name>
<proteinExistence type="predicted"/>
<organism evidence="2 3">
    <name type="scientific">Mucilaginibacter agri</name>
    <dbReference type="NCBI Taxonomy" id="2695265"/>
    <lineage>
        <taxon>Bacteria</taxon>
        <taxon>Pseudomonadati</taxon>
        <taxon>Bacteroidota</taxon>
        <taxon>Sphingobacteriia</taxon>
        <taxon>Sphingobacteriales</taxon>
        <taxon>Sphingobacteriaceae</taxon>
        <taxon>Mucilaginibacter</taxon>
    </lineage>
</organism>
<reference evidence="2" key="1">
    <citation type="submission" date="2020-01" db="EMBL/GenBank/DDBJ databases">
        <authorList>
            <person name="Seo Y.L."/>
        </authorList>
    </citation>
    <scope>NUCLEOTIDE SEQUENCE</scope>
    <source>
        <strain evidence="2">R11</strain>
    </source>
</reference>
<protein>
    <submittedName>
        <fullName evidence="2">Uncharacterized protein</fullName>
    </submittedName>
</protein>
<evidence type="ECO:0000256" key="1">
    <source>
        <dbReference type="SAM" id="Phobius"/>
    </source>
</evidence>
<sequence>MQIVLCRLRIKGKIKSTIGVITAQMMLLGLVLPILATYISMMSLSSRIKCVTGCVTFAIFGIFLALFFVPAWGVISYFIYRSKHKNDISITTGTPRA</sequence>
<reference evidence="2" key="2">
    <citation type="submission" date="2020-10" db="EMBL/GenBank/DDBJ databases">
        <title>Mucilaginibacter sp. nov., isolated from soil.</title>
        <authorList>
            <person name="Jeon C.O."/>
        </authorList>
    </citation>
    <scope>NUCLEOTIDE SEQUENCE</scope>
    <source>
        <strain evidence="2">R11</strain>
    </source>
</reference>
<feature type="transmembrane region" description="Helical" evidence="1">
    <location>
        <begin position="59"/>
        <end position="80"/>
    </location>
</feature>
<dbReference type="AlphaFoldDB" id="A0A966DS27"/>
<keyword evidence="1" id="KW-0812">Transmembrane</keyword>
<comment type="caution">
    <text evidence="2">The sequence shown here is derived from an EMBL/GenBank/DDBJ whole genome shotgun (WGS) entry which is preliminary data.</text>
</comment>
<keyword evidence="1" id="KW-0472">Membrane</keyword>
<accession>A0A966DS27</accession>
<gene>
    <name evidence="2" type="ORF">GSY63_10060</name>
</gene>
<keyword evidence="1" id="KW-1133">Transmembrane helix</keyword>
<evidence type="ECO:0000313" key="2">
    <source>
        <dbReference type="EMBL" id="NCD69698.1"/>
    </source>
</evidence>
<evidence type="ECO:0000313" key="3">
    <source>
        <dbReference type="Proteomes" id="UP000638732"/>
    </source>
</evidence>